<evidence type="ECO:0000313" key="2">
    <source>
        <dbReference type="Proteomes" id="UP000318693"/>
    </source>
</evidence>
<proteinExistence type="predicted"/>
<dbReference type="EMBL" id="VJXR01000022">
    <property type="protein sequence ID" value="TRW45516.1"/>
    <property type="molecule type" value="Genomic_DNA"/>
</dbReference>
<dbReference type="AlphaFoldDB" id="A0A552WS27"/>
<dbReference type="Proteomes" id="UP000318693">
    <property type="component" value="Unassembled WGS sequence"/>
</dbReference>
<reference evidence="1 2" key="1">
    <citation type="submission" date="2019-07" db="EMBL/GenBank/DDBJ databases">
        <title>Georgenia wutianyii sp. nov. and Georgenia *** sp. nov. isolated from plateau pika (Ochotona curzoniae) in the Qinghai-Tibet plateau of China.</title>
        <authorList>
            <person name="Tian Z."/>
        </authorList>
    </citation>
    <scope>NUCLEOTIDE SEQUENCE [LARGE SCALE GENOMIC DNA]</scope>
    <source>
        <strain evidence="1 2">Z446</strain>
    </source>
</reference>
<sequence>MYVTAVVLLIVLAVVALLTFRGARQTAEAQEKADQLIASLEDAGARTPSQEAIVSVLGTDGGAVCANPNDALSRSVLLAQLSNGAAGPGIRPVIVEQRLFQGQRLIMEVYCPQYLEEFQQFVDDLKLTETGA</sequence>
<comment type="caution">
    <text evidence="1">The sequence shown here is derived from an EMBL/GenBank/DDBJ whole genome shotgun (WGS) entry which is preliminary data.</text>
</comment>
<protein>
    <submittedName>
        <fullName evidence="1">Uncharacterized protein</fullName>
    </submittedName>
</protein>
<organism evidence="1 2">
    <name type="scientific">Georgenia yuyongxinii</name>
    <dbReference type="NCBI Taxonomy" id="2589797"/>
    <lineage>
        <taxon>Bacteria</taxon>
        <taxon>Bacillati</taxon>
        <taxon>Actinomycetota</taxon>
        <taxon>Actinomycetes</taxon>
        <taxon>Micrococcales</taxon>
        <taxon>Bogoriellaceae</taxon>
        <taxon>Georgenia</taxon>
    </lineage>
</organism>
<evidence type="ECO:0000313" key="1">
    <source>
        <dbReference type="EMBL" id="TRW45516.1"/>
    </source>
</evidence>
<gene>
    <name evidence="1" type="ORF">FJ693_09335</name>
</gene>
<accession>A0A552WS27</accession>
<name>A0A552WS27_9MICO</name>
<keyword evidence="2" id="KW-1185">Reference proteome</keyword>